<feature type="chain" id="PRO_5035268660" evidence="2">
    <location>
        <begin position="22"/>
        <end position="897"/>
    </location>
</feature>
<keyword evidence="2" id="KW-0732">Signal</keyword>
<feature type="compositionally biased region" description="Basic residues" evidence="1">
    <location>
        <begin position="820"/>
        <end position="832"/>
    </location>
</feature>
<dbReference type="SMART" id="SM00191">
    <property type="entry name" value="Int_alpha"/>
    <property type="match status" value="2"/>
</dbReference>
<organism evidence="3 4">
    <name type="scientific">Carpediemonas membranifera</name>
    <dbReference type="NCBI Taxonomy" id="201153"/>
    <lineage>
        <taxon>Eukaryota</taxon>
        <taxon>Metamonada</taxon>
        <taxon>Carpediemonas-like organisms</taxon>
        <taxon>Carpediemonas</taxon>
    </lineage>
</organism>
<evidence type="ECO:0000313" key="4">
    <source>
        <dbReference type="Proteomes" id="UP000717585"/>
    </source>
</evidence>
<dbReference type="OrthoDB" id="65776at2759"/>
<dbReference type="PANTHER" id="PTHR36220">
    <property type="entry name" value="UNNAMED PRODUCT"/>
    <property type="match status" value="1"/>
</dbReference>
<dbReference type="SMART" id="SM01411">
    <property type="entry name" value="Ephrin_rec_like"/>
    <property type="match status" value="1"/>
</dbReference>
<keyword evidence="4" id="KW-1185">Reference proteome</keyword>
<evidence type="ECO:0000256" key="2">
    <source>
        <dbReference type="SAM" id="SignalP"/>
    </source>
</evidence>
<dbReference type="EMBL" id="JAHDYR010000053">
    <property type="protein sequence ID" value="KAG9391578.1"/>
    <property type="molecule type" value="Genomic_DNA"/>
</dbReference>
<dbReference type="InterPro" id="IPR013519">
    <property type="entry name" value="Int_alpha_beta-p"/>
</dbReference>
<dbReference type="PANTHER" id="PTHR36220:SF1">
    <property type="entry name" value="GAMMA TUBULIN COMPLEX COMPONENT C-TERMINAL DOMAIN-CONTAINING PROTEIN"/>
    <property type="match status" value="1"/>
</dbReference>
<dbReference type="Gene3D" id="2.10.50.10">
    <property type="entry name" value="Tumor Necrosis Factor Receptor, subunit A, domain 2"/>
    <property type="match status" value="1"/>
</dbReference>
<reference evidence="3" key="1">
    <citation type="submission" date="2021-05" db="EMBL/GenBank/DDBJ databases">
        <title>A free-living protist that lacks canonical eukaryotic 1 DNA replication and segregation systems.</title>
        <authorList>
            <person name="Salas-Leiva D.E."/>
            <person name="Tromer E.C."/>
            <person name="Curtis B.A."/>
            <person name="Jerlstrom-Hultqvist J."/>
            <person name="Kolisko M."/>
            <person name="Yi Z."/>
            <person name="Salas-Leiva J.S."/>
            <person name="Gallot-Lavallee L."/>
            <person name="Kops G.J.P.L."/>
            <person name="Archibald J.M."/>
            <person name="Simpson A.G.B."/>
            <person name="Roger A.J."/>
        </authorList>
    </citation>
    <scope>NUCLEOTIDE SEQUENCE</scope>
    <source>
        <strain evidence="3">BICM</strain>
    </source>
</reference>
<evidence type="ECO:0000313" key="3">
    <source>
        <dbReference type="EMBL" id="KAG9391578.1"/>
    </source>
</evidence>
<dbReference type="SUPFAM" id="SSF57184">
    <property type="entry name" value="Growth factor receptor domain"/>
    <property type="match status" value="1"/>
</dbReference>
<feature type="signal peptide" evidence="2">
    <location>
        <begin position="1"/>
        <end position="21"/>
    </location>
</feature>
<evidence type="ECO:0000256" key="1">
    <source>
        <dbReference type="SAM" id="MobiDB-lite"/>
    </source>
</evidence>
<dbReference type="InterPro" id="IPR028994">
    <property type="entry name" value="Integrin_alpha_N"/>
</dbReference>
<feature type="region of interest" description="Disordered" evidence="1">
    <location>
        <begin position="798"/>
        <end position="872"/>
    </location>
</feature>
<protein>
    <submittedName>
        <fullName evidence="3">Integrin alpha beta-propellor repeat-containing protein</fullName>
    </submittedName>
</protein>
<comment type="caution">
    <text evidence="3">The sequence shown here is derived from an EMBL/GenBank/DDBJ whole genome shotgun (WGS) entry which is preliminary data.</text>
</comment>
<keyword evidence="3" id="KW-0401">Integrin</keyword>
<name>A0A8J6AYJ7_9EUKA</name>
<dbReference type="GO" id="GO:0007229">
    <property type="term" value="P:integrin-mediated signaling pathway"/>
    <property type="evidence" value="ECO:0007669"/>
    <property type="project" value="UniProtKB-KW"/>
</dbReference>
<proteinExistence type="predicted"/>
<dbReference type="Gene3D" id="2.130.10.130">
    <property type="entry name" value="Integrin alpha, N-terminal"/>
    <property type="match status" value="1"/>
</dbReference>
<dbReference type="AlphaFoldDB" id="A0A8J6AYJ7"/>
<accession>A0A8J6AYJ7</accession>
<feature type="compositionally biased region" description="Low complexity" evidence="1">
    <location>
        <begin position="801"/>
        <end position="819"/>
    </location>
</feature>
<feature type="compositionally biased region" description="Polar residues" evidence="1">
    <location>
        <begin position="860"/>
        <end position="872"/>
    </location>
</feature>
<sequence length="897" mass="96604">MVLMHPLQLTVVLLLIILVHCDPLYLRFQKLSDSMGRSGDLFGDSIATFNSTLVIGASGNFGLTRDNNAVAVFQAVQSSWRSPEILHPVPGTETSRFGRSVSLNQDWLAVGAPRFTGGGAVFIFQRLPYEFAQSQILQISRQKDEATDYGFHVALRNTTLAASALGFHPANSSADSVGFGAVTIHTLGGDGLTWIQRQLITANEHVRDDFGYRLALHPTVDQLIVTSISINEGRVYVYNKETEADIYHQTQVISPPGGLLFGISVDIHADLMFVGQTVVDTSSKACGAVYVYKATYTPEDTAIAPYWDFALTVTPPPPYTGHADHFGEAVSYCHDTSMLMVGLPGRDFGSGGFLLFTFNHTTLEVEGDAQYFSPTLGHKAGLGQTVLATPNALFASAVLEDNGAGSVYAMTADRCIPGTFLDTLYSCAPCPAGSFSSDTGAIVCQDCNTGAYQPEVGQASCKACTGLEGSLAYGRQTTCHDWITPQVVLYELPIAVTYSLVEKRIPDDHAFAIIFDGEPIDMALGMDVNKDILYIFPRARAEWNSFPSGHFVVHVNLINQQNNPHFLMEVPVTLKFGKTSVEYNDGMLKLYSPGLACPYEIYYPGIDSTGATINAQVAKHEGDFTGCWASVTATVKNMAALEPKFRFVKSTKNNGSIRGHVVGGTGTDMVCMKLSIPIIDSLGLSFALDGKVSAVYVNDGEACTGTSSKPTELAALIQGQPFFNTTLPVSGCWYCTAAIIAVTAYVAGRACCCGIIVLSASIVLGVVSHTRLVQRSPVETSLPVPTLQLPESYQKSESESSHLLPLGSPSSHSKTATSRSKSKSKSKSKRTKPIPVPKPTDSASLWTALVPPCVNDPSHSKNQTSSTRTSKTAQSWFETVTWIDDGDRTMLLPANER</sequence>
<gene>
    <name evidence="3" type="ORF">J8273_6343</name>
</gene>
<dbReference type="InterPro" id="IPR009030">
    <property type="entry name" value="Growth_fac_rcpt_cys_sf"/>
</dbReference>
<dbReference type="Proteomes" id="UP000717585">
    <property type="component" value="Unassembled WGS sequence"/>
</dbReference>